<feature type="transmembrane region" description="Helical" evidence="1">
    <location>
        <begin position="47"/>
        <end position="68"/>
    </location>
</feature>
<dbReference type="Pfam" id="PF10990">
    <property type="entry name" value="DUF2809"/>
    <property type="match status" value="1"/>
</dbReference>
<name>A0A5M3W7J3_9ACTN</name>
<keyword evidence="3" id="KW-1185">Reference proteome</keyword>
<feature type="transmembrane region" description="Helical" evidence="1">
    <location>
        <begin position="88"/>
        <end position="106"/>
    </location>
</feature>
<feature type="transmembrane region" description="Helical" evidence="1">
    <location>
        <begin position="23"/>
        <end position="40"/>
    </location>
</feature>
<organism evidence="2 3">
    <name type="scientific">Acrocarpospora corrugata</name>
    <dbReference type="NCBI Taxonomy" id="35763"/>
    <lineage>
        <taxon>Bacteria</taxon>
        <taxon>Bacillati</taxon>
        <taxon>Actinomycetota</taxon>
        <taxon>Actinomycetes</taxon>
        <taxon>Streptosporangiales</taxon>
        <taxon>Streptosporangiaceae</taxon>
        <taxon>Acrocarpospora</taxon>
    </lineage>
</organism>
<dbReference type="Proteomes" id="UP000334990">
    <property type="component" value="Unassembled WGS sequence"/>
</dbReference>
<keyword evidence="1" id="KW-0472">Membrane</keyword>
<protein>
    <submittedName>
        <fullName evidence="2">Membrane protein</fullName>
    </submittedName>
</protein>
<evidence type="ECO:0000256" key="1">
    <source>
        <dbReference type="SAM" id="Phobius"/>
    </source>
</evidence>
<proteinExistence type="predicted"/>
<keyword evidence="1" id="KW-1133">Transmembrane helix</keyword>
<dbReference type="EMBL" id="BLAD01000078">
    <property type="protein sequence ID" value="GES04200.1"/>
    <property type="molecule type" value="Genomic_DNA"/>
</dbReference>
<comment type="caution">
    <text evidence="2">The sequence shown here is derived from an EMBL/GenBank/DDBJ whole genome shotgun (WGS) entry which is preliminary data.</text>
</comment>
<dbReference type="InterPro" id="IPR021257">
    <property type="entry name" value="DUF2809"/>
</dbReference>
<keyword evidence="1" id="KW-0812">Transmembrane</keyword>
<evidence type="ECO:0000313" key="2">
    <source>
        <dbReference type="EMBL" id="GES04200.1"/>
    </source>
</evidence>
<reference evidence="2 3" key="1">
    <citation type="submission" date="2019-10" db="EMBL/GenBank/DDBJ databases">
        <title>Whole genome shotgun sequence of Acrocarpospora corrugata NBRC 13972.</title>
        <authorList>
            <person name="Ichikawa N."/>
            <person name="Kimura A."/>
            <person name="Kitahashi Y."/>
            <person name="Komaki H."/>
            <person name="Oguchi A."/>
        </authorList>
    </citation>
    <scope>NUCLEOTIDE SEQUENCE [LARGE SCALE GENOMIC DNA]</scope>
    <source>
        <strain evidence="2 3">NBRC 13972</strain>
    </source>
</reference>
<gene>
    <name evidence="2" type="ORF">Acor_62680</name>
</gene>
<evidence type="ECO:0000313" key="3">
    <source>
        <dbReference type="Proteomes" id="UP000334990"/>
    </source>
</evidence>
<accession>A0A5M3W7J3</accession>
<dbReference type="AlphaFoldDB" id="A0A5M3W7J3"/>
<sequence length="119" mass="12570">MPVVLALGLGVHAFAGGDFAKYAGVALYATLIYALVAYWLRPLWATLTAVGVSWAVEFFQLTGIPAELSARSGLARLVFGSTFNAPDLFWYVAGALLGMAIVKGRMVEKGSGDVSRPTS</sequence>